<reference evidence="1 2" key="1">
    <citation type="journal article" date="2019" name="Nat. Med.">
        <title>A library of human gut bacterial isolates paired with longitudinal multiomics data enables mechanistic microbiome research.</title>
        <authorList>
            <person name="Poyet M."/>
            <person name="Groussin M."/>
            <person name="Gibbons S.M."/>
            <person name="Avila-Pacheco J."/>
            <person name="Jiang X."/>
            <person name="Kearney S.M."/>
            <person name="Perrotta A.R."/>
            <person name="Berdy B."/>
            <person name="Zhao S."/>
            <person name="Lieberman T.D."/>
            <person name="Swanson P.K."/>
            <person name="Smith M."/>
            <person name="Roesemann S."/>
            <person name="Alexander J.E."/>
            <person name="Rich S.A."/>
            <person name="Livny J."/>
            <person name="Vlamakis H."/>
            <person name="Clish C."/>
            <person name="Bullock K."/>
            <person name="Deik A."/>
            <person name="Scott J."/>
            <person name="Pierce K.A."/>
            <person name="Xavier R.J."/>
            <person name="Alm E.J."/>
        </authorList>
    </citation>
    <scope>NUCLEOTIDE SEQUENCE [LARGE SCALE GENOMIC DNA]</scope>
    <source>
        <strain evidence="1 2">BIOML-A16</strain>
    </source>
</reference>
<dbReference type="RefSeq" id="WP_151926700.1">
    <property type="nucleotide sequence ID" value="NZ_JABFCE010000008.1"/>
</dbReference>
<name>A0A7J5QFR0_9BACE</name>
<dbReference type="Proteomes" id="UP000438288">
    <property type="component" value="Unassembled WGS sequence"/>
</dbReference>
<organism evidence="1 2">
    <name type="scientific">Bacteroides xylanisolvens</name>
    <dbReference type="NCBI Taxonomy" id="371601"/>
    <lineage>
        <taxon>Bacteria</taxon>
        <taxon>Pseudomonadati</taxon>
        <taxon>Bacteroidota</taxon>
        <taxon>Bacteroidia</taxon>
        <taxon>Bacteroidales</taxon>
        <taxon>Bacteroidaceae</taxon>
        <taxon>Bacteroides</taxon>
    </lineage>
</organism>
<dbReference type="EMBL" id="WDCP01000007">
    <property type="protein sequence ID" value="KAB6340806.1"/>
    <property type="molecule type" value="Genomic_DNA"/>
</dbReference>
<comment type="caution">
    <text evidence="1">The sequence shown here is derived from an EMBL/GenBank/DDBJ whole genome shotgun (WGS) entry which is preliminary data.</text>
</comment>
<dbReference type="SUPFAM" id="SSF52058">
    <property type="entry name" value="L domain-like"/>
    <property type="match status" value="1"/>
</dbReference>
<gene>
    <name evidence="1" type="ORF">GAZ43_05675</name>
</gene>
<proteinExistence type="predicted"/>
<evidence type="ECO:0000313" key="1">
    <source>
        <dbReference type="EMBL" id="KAB6340806.1"/>
    </source>
</evidence>
<accession>A0A7J5QFR0</accession>
<dbReference type="Gene3D" id="3.80.10.10">
    <property type="entry name" value="Ribonuclease Inhibitor"/>
    <property type="match status" value="1"/>
</dbReference>
<protein>
    <recommendedName>
        <fullName evidence="3">Leucine-rich repeat domain-containing protein</fullName>
    </recommendedName>
</protein>
<sequence>MEKKIEYINGSGLFIEGLTCTDIKRIDKYRKVKTLTLRKVKGATIDFVRLFPLLQDIRMYSCKFDDYSALSELRNLTSLFINTIKTAREMNFDFVGNISNLKQLGIGYVSTFKTFPNLSNLINLQELKLFNCKSLEDITNIILIPNLQSLDIVCTPQLPNDLKFIMQKESIVKMNAAFGSKKLDNEFDSLLMQYKLRR</sequence>
<evidence type="ECO:0008006" key="3">
    <source>
        <dbReference type="Google" id="ProtNLM"/>
    </source>
</evidence>
<dbReference type="InterPro" id="IPR032675">
    <property type="entry name" value="LRR_dom_sf"/>
</dbReference>
<dbReference type="AlphaFoldDB" id="A0A7J5QFR0"/>
<evidence type="ECO:0000313" key="2">
    <source>
        <dbReference type="Proteomes" id="UP000438288"/>
    </source>
</evidence>